<keyword evidence="17" id="KW-0539">Nucleus</keyword>
<dbReference type="SUPFAM" id="SSF52058">
    <property type="entry name" value="L domain-like"/>
    <property type="match status" value="1"/>
</dbReference>
<dbReference type="GO" id="GO:0000776">
    <property type="term" value="C:kinetochore"/>
    <property type="evidence" value="ECO:0007669"/>
    <property type="project" value="UniProtKB-KW"/>
</dbReference>
<dbReference type="GO" id="GO:0005634">
    <property type="term" value="C:nucleus"/>
    <property type="evidence" value="ECO:0007669"/>
    <property type="project" value="UniProtKB-SubCell"/>
</dbReference>
<keyword evidence="10" id="KW-0433">Leucine-rich repeat</keyword>
<dbReference type="Gene3D" id="3.80.10.10">
    <property type="entry name" value="Ribonuclease Inhibitor"/>
    <property type="match status" value="1"/>
</dbReference>
<evidence type="ECO:0000256" key="16">
    <source>
        <dbReference type="ARBA" id="ARBA00023212"/>
    </source>
</evidence>
<dbReference type="SMART" id="SM00320">
    <property type="entry name" value="WD40"/>
    <property type="match status" value="5"/>
</dbReference>
<dbReference type="Gene3D" id="2.130.10.10">
    <property type="entry name" value="YVTN repeat-like/Quinoprotein amine dehydrogenase"/>
    <property type="match status" value="1"/>
</dbReference>
<evidence type="ECO:0000259" key="22">
    <source>
        <dbReference type="Pfam" id="PF23211"/>
    </source>
</evidence>
<comment type="similarity">
    <text evidence="5">Belongs to the LRWD1 family.</text>
</comment>
<dbReference type="GO" id="GO:0005813">
    <property type="term" value="C:centrosome"/>
    <property type="evidence" value="ECO:0007669"/>
    <property type="project" value="UniProtKB-SubCell"/>
</dbReference>
<gene>
    <name evidence="24" type="ORF">ACJMK2_012879</name>
</gene>
<keyword evidence="13" id="KW-0995">Kinetochore</keyword>
<evidence type="ECO:0000256" key="8">
    <source>
        <dbReference type="ARBA" id="ARBA00022490"/>
    </source>
</evidence>
<evidence type="ECO:0000256" key="21">
    <source>
        <dbReference type="SAM" id="MobiDB-lite"/>
    </source>
</evidence>
<proteinExistence type="inferred from homology"/>
<evidence type="ECO:0000256" key="18">
    <source>
        <dbReference type="ARBA" id="ARBA00023328"/>
    </source>
</evidence>
<organism evidence="24 25">
    <name type="scientific">Sinanodonta woodiana</name>
    <name type="common">Chinese pond mussel</name>
    <name type="synonym">Anodonta woodiana</name>
    <dbReference type="NCBI Taxonomy" id="1069815"/>
    <lineage>
        <taxon>Eukaryota</taxon>
        <taxon>Metazoa</taxon>
        <taxon>Spiralia</taxon>
        <taxon>Lophotrochozoa</taxon>
        <taxon>Mollusca</taxon>
        <taxon>Bivalvia</taxon>
        <taxon>Autobranchia</taxon>
        <taxon>Heteroconchia</taxon>
        <taxon>Palaeoheterodonta</taxon>
        <taxon>Unionida</taxon>
        <taxon>Unionoidea</taxon>
        <taxon>Unionidae</taxon>
        <taxon>Unioninae</taxon>
        <taxon>Sinanodonta</taxon>
    </lineage>
</organism>
<dbReference type="GO" id="GO:0000781">
    <property type="term" value="C:chromosome, telomeric region"/>
    <property type="evidence" value="ECO:0007669"/>
    <property type="project" value="UniProtKB-SubCell"/>
</dbReference>
<comment type="caution">
    <text evidence="24">The sequence shown here is derived from an EMBL/GenBank/DDBJ whole genome shotgun (WGS) entry which is preliminary data.</text>
</comment>
<evidence type="ECO:0000256" key="12">
    <source>
        <dbReference type="ARBA" id="ARBA00022737"/>
    </source>
</evidence>
<evidence type="ECO:0000256" key="13">
    <source>
        <dbReference type="ARBA" id="ARBA00022838"/>
    </source>
</evidence>
<evidence type="ECO:0000259" key="23">
    <source>
        <dbReference type="Pfam" id="PF23215"/>
    </source>
</evidence>
<dbReference type="InterPro" id="IPR036322">
    <property type="entry name" value="WD40_repeat_dom_sf"/>
</dbReference>
<evidence type="ECO:0000256" key="2">
    <source>
        <dbReference type="ARBA" id="ARBA00004300"/>
    </source>
</evidence>
<dbReference type="InterPro" id="IPR001680">
    <property type="entry name" value="WD40_rpt"/>
</dbReference>
<evidence type="ECO:0000256" key="9">
    <source>
        <dbReference type="ARBA" id="ARBA00022574"/>
    </source>
</evidence>
<keyword evidence="25" id="KW-1185">Reference proteome</keyword>
<evidence type="ECO:0000256" key="19">
    <source>
        <dbReference type="ARBA" id="ARBA00033046"/>
    </source>
</evidence>
<dbReference type="SUPFAM" id="SSF50978">
    <property type="entry name" value="WD40 repeat-like"/>
    <property type="match status" value="1"/>
</dbReference>
<dbReference type="Proteomes" id="UP001634394">
    <property type="component" value="Unassembled WGS sequence"/>
</dbReference>
<keyword evidence="8" id="KW-0963">Cytoplasm</keyword>
<dbReference type="InterPro" id="IPR015943">
    <property type="entry name" value="WD40/YVTN_repeat-like_dom_sf"/>
</dbReference>
<dbReference type="InterPro" id="IPR056363">
    <property type="entry name" value="LRR_LRWD1_dom"/>
</dbReference>
<evidence type="ECO:0000256" key="14">
    <source>
        <dbReference type="ARBA" id="ARBA00022853"/>
    </source>
</evidence>
<evidence type="ECO:0000256" key="3">
    <source>
        <dbReference type="ARBA" id="ARBA00004574"/>
    </source>
</evidence>
<dbReference type="PROSITE" id="PS00678">
    <property type="entry name" value="WD_REPEATS_1"/>
    <property type="match status" value="1"/>
</dbReference>
<dbReference type="GO" id="GO:0006260">
    <property type="term" value="P:DNA replication"/>
    <property type="evidence" value="ECO:0007669"/>
    <property type="project" value="UniProtKB-KW"/>
</dbReference>
<dbReference type="AlphaFoldDB" id="A0ABD3V9N0"/>
<keyword evidence="11" id="KW-0235">DNA replication</keyword>
<feature type="region of interest" description="Disordered" evidence="21">
    <location>
        <begin position="208"/>
        <end position="317"/>
    </location>
</feature>
<keyword evidence="15" id="KW-0779">Telomere</keyword>
<feature type="compositionally biased region" description="Polar residues" evidence="21">
    <location>
        <begin position="299"/>
        <end position="314"/>
    </location>
</feature>
<evidence type="ECO:0000256" key="15">
    <source>
        <dbReference type="ARBA" id="ARBA00022895"/>
    </source>
</evidence>
<dbReference type="PROSITE" id="PS50082">
    <property type="entry name" value="WD_REPEATS_2"/>
    <property type="match status" value="2"/>
</dbReference>
<evidence type="ECO:0000256" key="6">
    <source>
        <dbReference type="ARBA" id="ARBA00015536"/>
    </source>
</evidence>
<evidence type="ECO:0000256" key="5">
    <source>
        <dbReference type="ARBA" id="ARBA00007545"/>
    </source>
</evidence>
<keyword evidence="9 20" id="KW-0853">WD repeat</keyword>
<evidence type="ECO:0000313" key="24">
    <source>
        <dbReference type="EMBL" id="KAL3858284.1"/>
    </source>
</evidence>
<evidence type="ECO:0000256" key="10">
    <source>
        <dbReference type="ARBA" id="ARBA00022614"/>
    </source>
</evidence>
<dbReference type="InterPro" id="IPR019775">
    <property type="entry name" value="WD40_repeat_CS"/>
</dbReference>
<keyword evidence="12" id="KW-0677">Repeat</keyword>
<evidence type="ECO:0000256" key="4">
    <source>
        <dbReference type="ARBA" id="ARBA00004629"/>
    </source>
</evidence>
<dbReference type="PROSITE" id="PS50294">
    <property type="entry name" value="WD_REPEATS_REGION"/>
    <property type="match status" value="2"/>
</dbReference>
<name>A0ABD3V9N0_SINWO</name>
<evidence type="ECO:0000313" key="25">
    <source>
        <dbReference type="Proteomes" id="UP001634394"/>
    </source>
</evidence>
<dbReference type="InterPro" id="IPR003591">
    <property type="entry name" value="Leu-rich_rpt_typical-subtyp"/>
</dbReference>
<dbReference type="PROSITE" id="PS51450">
    <property type="entry name" value="LRR"/>
    <property type="match status" value="1"/>
</dbReference>
<keyword evidence="14" id="KW-0156">Chromatin regulator</keyword>
<protein>
    <recommendedName>
        <fullName evidence="6">Leucine-rich repeat and WD repeat-containing protein 1</fullName>
    </recommendedName>
    <alternativeName>
        <fullName evidence="19">Origin recognition complex-associated protein</fullName>
    </alternativeName>
</protein>
<dbReference type="PANTHER" id="PTHR24370">
    <property type="entry name" value="OPTICIN"/>
    <property type="match status" value="1"/>
</dbReference>
<dbReference type="PANTHER" id="PTHR24370:SF10">
    <property type="entry name" value="LEUCINE-RICH REPEAT AND WD REPEAT-CONTAINING PROTEIN 1"/>
    <property type="match status" value="1"/>
</dbReference>
<feature type="repeat" description="WD" evidence="20">
    <location>
        <begin position="673"/>
        <end position="707"/>
    </location>
</feature>
<dbReference type="InterPro" id="IPR056160">
    <property type="entry name" value="WD_LRWD1"/>
</dbReference>
<feature type="domain" description="Leucine-rich repeat and WD repeat-containing protein 1 LRR" evidence="22">
    <location>
        <begin position="16"/>
        <end position="173"/>
    </location>
</feature>
<dbReference type="InterPro" id="IPR052489">
    <property type="entry name" value="LRWD1"/>
</dbReference>
<accession>A0ABD3V9N0</accession>
<feature type="domain" description="Leucine-rich repeat and WD repeat-containing protein 1 WD" evidence="23">
    <location>
        <begin position="321"/>
        <end position="706"/>
    </location>
</feature>
<dbReference type="Pfam" id="PF23211">
    <property type="entry name" value="LRR_LRWD1"/>
    <property type="match status" value="1"/>
</dbReference>
<keyword evidence="7" id="KW-0158">Chromosome</keyword>
<reference evidence="24 25" key="1">
    <citation type="submission" date="2024-11" db="EMBL/GenBank/DDBJ databases">
        <title>Chromosome-level genome assembly of the freshwater bivalve Anodonta woodiana.</title>
        <authorList>
            <person name="Chen X."/>
        </authorList>
    </citation>
    <scope>NUCLEOTIDE SEQUENCE [LARGE SCALE GENOMIC DNA]</scope>
    <source>
        <strain evidence="24">MN2024</strain>
        <tissue evidence="24">Gills</tissue>
    </source>
</reference>
<evidence type="ECO:0000256" key="20">
    <source>
        <dbReference type="PROSITE-ProRule" id="PRU00221"/>
    </source>
</evidence>
<evidence type="ECO:0000256" key="7">
    <source>
        <dbReference type="ARBA" id="ARBA00022454"/>
    </source>
</evidence>
<comment type="subcellular location">
    <subcellularLocation>
        <location evidence="4">Chromosome</location>
        <location evidence="4">Centromere</location>
        <location evidence="4">Kinetochore</location>
    </subcellularLocation>
    <subcellularLocation>
        <location evidence="3">Chromosome</location>
        <location evidence="3">Telomere</location>
    </subcellularLocation>
    <subcellularLocation>
        <location evidence="2">Cytoplasm</location>
        <location evidence="2">Cytoskeleton</location>
        <location evidence="2">Microtubule organizing center</location>
        <location evidence="2">Centrosome</location>
    </subcellularLocation>
    <subcellularLocation>
        <location evidence="1">Nucleus</location>
    </subcellularLocation>
</comment>
<dbReference type="InterPro" id="IPR032675">
    <property type="entry name" value="LRR_dom_sf"/>
</dbReference>
<evidence type="ECO:0000256" key="11">
    <source>
        <dbReference type="ARBA" id="ARBA00022705"/>
    </source>
</evidence>
<feature type="compositionally biased region" description="Basic and acidic residues" evidence="21">
    <location>
        <begin position="280"/>
        <end position="291"/>
    </location>
</feature>
<feature type="repeat" description="WD" evidence="20">
    <location>
        <begin position="438"/>
        <end position="472"/>
    </location>
</feature>
<dbReference type="SMART" id="SM00369">
    <property type="entry name" value="LRR_TYP"/>
    <property type="match status" value="2"/>
</dbReference>
<evidence type="ECO:0000256" key="1">
    <source>
        <dbReference type="ARBA" id="ARBA00004123"/>
    </source>
</evidence>
<dbReference type="InterPro" id="IPR001611">
    <property type="entry name" value="Leu-rich_rpt"/>
</dbReference>
<sequence length="707" mass="79526">MPLTRPITKDYLCQLGRCSKLSDIQSLDLSNHGLDTVDADLFNLLTSLQSLDLSRNNLMDLPEKLCLKKLSTLDLLENQIKSTAFVVHFPKLQRLFLDRNPDLESEDRYIAGVLAPSLKEVDDYDNLKLTEKLYRDILEPQIQASFEALHGEVYSSGIPDSEFYHLQQDFTQTLQKNPLIGSNLTMPKFKRFMIQHLAYEYMMSVKNGRSSTNRRRTGKEDVMSPSRYGTRISSGAYVPKDYSSGTPVEKIDTAPSSQKKLSAKKNPESSKGMSQKGQKRARETPGKEKPSKHCRKDTPSCTHIKSRDQYSMSQLPPLPDYDPVQFIRCHSLDNNPSDDETKVWMCAFQPNPRNPGETTNIVATCGGKNICFIDCQTGKVMKRYKDNDPDESFFCLAWTILPADGESLKKDVSVLAVAGNNGHVKLFHPSQRVLFATMEGHRSYISCLCFHPEEPTQLFSGSRDGRIILWDIGIPDFTDCTIQYSQLLVLKAPGTDAVNLSVSLSCDLLIAGCDKSCYAWRLSKLTEKARDPDLEFLHPQENDGLNEEDGVIDGLLLLSNNCIVSKQVGQSCLYLWDLKQHIPDHYKSRTKVVPIIPLALLDYTSMDVDYVYPGASRGGLVCVGDNAGKLYMYDVATIIKKKKKSDNILIPSRVLPWPELNLQNNMNDMQDILKKKKVVLNSVAVSSDSKYVVAGTDNNLVCIWKRT</sequence>
<dbReference type="GO" id="GO:0006325">
    <property type="term" value="P:chromatin organization"/>
    <property type="evidence" value="ECO:0007669"/>
    <property type="project" value="UniProtKB-KW"/>
</dbReference>
<keyword evidence="16" id="KW-0206">Cytoskeleton</keyword>
<evidence type="ECO:0000256" key="17">
    <source>
        <dbReference type="ARBA" id="ARBA00023242"/>
    </source>
</evidence>
<dbReference type="EMBL" id="JBJQND010000013">
    <property type="protein sequence ID" value="KAL3858284.1"/>
    <property type="molecule type" value="Genomic_DNA"/>
</dbReference>
<keyword evidence="18" id="KW-0137">Centromere</keyword>
<dbReference type="Pfam" id="PF23215">
    <property type="entry name" value="WD_LRWD1"/>
    <property type="match status" value="1"/>
</dbReference>